<evidence type="ECO:0000256" key="1">
    <source>
        <dbReference type="SAM" id="MobiDB-lite"/>
    </source>
</evidence>
<feature type="compositionally biased region" description="Pro residues" evidence="1">
    <location>
        <begin position="1"/>
        <end position="11"/>
    </location>
</feature>
<evidence type="ECO:0000313" key="3">
    <source>
        <dbReference type="Proteomes" id="UP000811609"/>
    </source>
</evidence>
<comment type="caution">
    <text evidence="2">The sequence shown here is derived from an EMBL/GenBank/DDBJ whole genome shotgun (WGS) entry which is preliminary data.</text>
</comment>
<feature type="region of interest" description="Disordered" evidence="1">
    <location>
        <begin position="1"/>
        <end position="22"/>
    </location>
</feature>
<gene>
    <name evidence="2" type="ORF">CIPAW_06G096400</name>
</gene>
<accession>A0A8T1QA67</accession>
<keyword evidence="3" id="KW-1185">Reference proteome</keyword>
<dbReference type="AlphaFoldDB" id="A0A8T1QA67"/>
<dbReference type="EMBL" id="CM031814">
    <property type="protein sequence ID" value="KAG6651233.1"/>
    <property type="molecule type" value="Genomic_DNA"/>
</dbReference>
<reference evidence="2" key="1">
    <citation type="submission" date="2020-12" db="EMBL/GenBank/DDBJ databases">
        <title>WGS assembly of Carya illinoinensis cv. Pawnee.</title>
        <authorList>
            <person name="Platts A."/>
            <person name="Shu S."/>
            <person name="Wright S."/>
            <person name="Barry K."/>
            <person name="Edger P."/>
            <person name="Pires J.C."/>
            <person name="Schmutz J."/>
        </authorList>
    </citation>
    <scope>NUCLEOTIDE SEQUENCE</scope>
    <source>
        <tissue evidence="2">Leaf</tissue>
    </source>
</reference>
<organism evidence="2 3">
    <name type="scientific">Carya illinoinensis</name>
    <name type="common">Pecan</name>
    <dbReference type="NCBI Taxonomy" id="32201"/>
    <lineage>
        <taxon>Eukaryota</taxon>
        <taxon>Viridiplantae</taxon>
        <taxon>Streptophyta</taxon>
        <taxon>Embryophyta</taxon>
        <taxon>Tracheophyta</taxon>
        <taxon>Spermatophyta</taxon>
        <taxon>Magnoliopsida</taxon>
        <taxon>eudicotyledons</taxon>
        <taxon>Gunneridae</taxon>
        <taxon>Pentapetalae</taxon>
        <taxon>rosids</taxon>
        <taxon>fabids</taxon>
        <taxon>Fagales</taxon>
        <taxon>Juglandaceae</taxon>
        <taxon>Carya</taxon>
    </lineage>
</organism>
<name>A0A8T1QA67_CARIL</name>
<proteinExistence type="predicted"/>
<protein>
    <submittedName>
        <fullName evidence="2">Uncharacterized protein</fullName>
    </submittedName>
</protein>
<evidence type="ECO:0000313" key="2">
    <source>
        <dbReference type="EMBL" id="KAG6651233.1"/>
    </source>
</evidence>
<dbReference type="Proteomes" id="UP000811609">
    <property type="component" value="Chromosome 6"/>
</dbReference>
<sequence>MPSTPLDPTPPSNSKGTEESSKMQVVGSSGISFFTVVEVTLSRLYAGLACVHPKIGNFDLH</sequence>